<dbReference type="GO" id="GO:0003677">
    <property type="term" value="F:DNA binding"/>
    <property type="evidence" value="ECO:0007669"/>
    <property type="project" value="UniProtKB-KW"/>
</dbReference>
<evidence type="ECO:0000256" key="13">
    <source>
        <dbReference type="SAM" id="MobiDB-lite"/>
    </source>
</evidence>
<accession>A0A0H5RDN8</accession>
<evidence type="ECO:0000259" key="15">
    <source>
        <dbReference type="PROSITE" id="PS52020"/>
    </source>
</evidence>
<keyword evidence="6" id="KW-0479">Metal-binding</keyword>
<keyword evidence="12" id="KW-0511">Multifunctional enzyme</keyword>
<evidence type="ECO:0000256" key="4">
    <source>
        <dbReference type="ARBA" id="ARBA00022705"/>
    </source>
</evidence>
<comment type="cofactor">
    <cofactor evidence="1">
        <name>Mn(2+)</name>
        <dbReference type="ChEBI" id="CHEBI:29035"/>
    </cofactor>
</comment>
<dbReference type="PROSITE" id="PS52020">
    <property type="entry name" value="CRESS_DNA_REP"/>
    <property type="match status" value="1"/>
</dbReference>
<dbReference type="GO" id="GO:0016779">
    <property type="term" value="F:nucleotidyltransferase activity"/>
    <property type="evidence" value="ECO:0007669"/>
    <property type="project" value="UniProtKB-KW"/>
</dbReference>
<name>A0A0H5RDN8_9EUKA</name>
<feature type="region of interest" description="Disordered" evidence="13">
    <location>
        <begin position="1"/>
        <end position="43"/>
    </location>
</feature>
<keyword evidence="8" id="KW-0255">Endonuclease</keyword>
<dbReference type="InterPro" id="IPR000605">
    <property type="entry name" value="Helicase_SF3_ssDNA/RNA_vir"/>
</dbReference>
<evidence type="ECO:0000313" key="16">
    <source>
        <dbReference type="EMBL" id="CRZ11871.1"/>
    </source>
</evidence>
<feature type="non-terminal residue" evidence="16">
    <location>
        <position position="1"/>
    </location>
</feature>
<evidence type="ECO:0000256" key="8">
    <source>
        <dbReference type="ARBA" id="ARBA00022759"/>
    </source>
</evidence>
<sequence>QSRFDRAVEVTVAAGPLPSSRKRRRGSRAPRTADGPPRAADGHKKARGWCLTIHLGSNTTFDAAEVLIREFGAQYYIFGREVGDETERPHIQGYMYFKVQKTKQGLIDYFHPYIPTVLAAKGSAAQNYIYCSKEKNFEEWGVPPVSPKQRGEIVKEMWSDIRTKSFAGKAEELDDCSYVKHQSAINSIEKRGAVLKEMDSLDEMRNIWIGGPPGIGKSETWIRFFGKENVFEKDGTKWWDGYKDEKVVVLSDWQPSNFVALIALVKNIADLRPVLVQFKGGYRNIRPLHVIVSANFTMTECFSDANGDQFLQPLYRRFTEINLYKCYSPADCVCRVHAREAMPWKKTERIIKLIVKDWPYFIERQLLAPSVPAPDAQLESAVSVQDDLVDLLCSLRDEEVVQEYVPGASPVPDPIPVPATLQVAVPRALPAVPRFPVVDMTVGCHDWLKSPVAEQGFLCRLCGVHSHYGLILSGCAGRFRSDTCGVTIDTIIIYYIILLFGCFFMFTFKGEENLPFARILRPW</sequence>
<keyword evidence="14" id="KW-0472">Membrane</keyword>
<dbReference type="GO" id="GO:0003724">
    <property type="term" value="F:RNA helicase activity"/>
    <property type="evidence" value="ECO:0007669"/>
    <property type="project" value="InterPro"/>
</dbReference>
<evidence type="ECO:0000256" key="9">
    <source>
        <dbReference type="ARBA" id="ARBA00022801"/>
    </source>
</evidence>
<evidence type="ECO:0000256" key="12">
    <source>
        <dbReference type="ARBA" id="ARBA00023268"/>
    </source>
</evidence>
<proteinExistence type="predicted"/>
<feature type="transmembrane region" description="Helical" evidence="14">
    <location>
        <begin position="491"/>
        <end position="508"/>
    </location>
</feature>
<dbReference type="GO" id="GO:0016787">
    <property type="term" value="F:hydrolase activity"/>
    <property type="evidence" value="ECO:0007669"/>
    <property type="project" value="UniProtKB-KW"/>
</dbReference>
<dbReference type="Gene3D" id="3.40.1310.20">
    <property type="match status" value="1"/>
</dbReference>
<dbReference type="GO" id="GO:0004519">
    <property type="term" value="F:endonuclease activity"/>
    <property type="evidence" value="ECO:0007669"/>
    <property type="project" value="UniProtKB-KW"/>
</dbReference>
<dbReference type="GO" id="GO:0000166">
    <property type="term" value="F:nucleotide binding"/>
    <property type="evidence" value="ECO:0007669"/>
    <property type="project" value="UniProtKB-KW"/>
</dbReference>
<dbReference type="GO" id="GO:0046872">
    <property type="term" value="F:metal ion binding"/>
    <property type="evidence" value="ECO:0007669"/>
    <property type="project" value="UniProtKB-KW"/>
</dbReference>
<keyword evidence="5" id="KW-0540">Nuclease</keyword>
<keyword evidence="7" id="KW-0547">Nucleotide-binding</keyword>
<reference evidence="16" key="1">
    <citation type="submission" date="2015-04" db="EMBL/GenBank/DDBJ databases">
        <title>The genome sequence of the plant pathogenic Rhizarian Plasmodiophora brassicae reveals insights in its biotrophic life cycle and the origin of chitin synthesis.</title>
        <authorList>
            <person name="Schwelm A."/>
            <person name="Fogelqvist J."/>
            <person name="Knaust A."/>
            <person name="Julke S."/>
            <person name="Lilja T."/>
            <person name="Dhandapani V."/>
            <person name="Bonilla-Rosso G."/>
            <person name="Karlsson M."/>
            <person name="Shevchenko A."/>
            <person name="Choi S.R."/>
            <person name="Kim H.G."/>
            <person name="Park J.Y."/>
            <person name="Lim Y.P."/>
            <person name="Ludwig-Muller J."/>
            <person name="Dixelius C."/>
        </authorList>
    </citation>
    <scope>NUCLEOTIDE SEQUENCE</scope>
    <source>
        <tissue evidence="16">Potato root galls</tissue>
    </source>
</reference>
<keyword evidence="11" id="KW-0238">DNA-binding</keyword>
<dbReference type="Pfam" id="PF00910">
    <property type="entry name" value="RNA_helicase"/>
    <property type="match status" value="1"/>
</dbReference>
<keyword evidence="10" id="KW-0190">Covalent protein-DNA linkage</keyword>
<dbReference type="EMBL" id="HACM01011429">
    <property type="protein sequence ID" value="CRZ11871.1"/>
    <property type="molecule type" value="Transcribed_RNA"/>
</dbReference>
<keyword evidence="4" id="KW-0235">DNA replication</keyword>
<keyword evidence="2" id="KW-0808">Transferase</keyword>
<dbReference type="GO" id="GO:0006260">
    <property type="term" value="P:DNA replication"/>
    <property type="evidence" value="ECO:0007669"/>
    <property type="project" value="UniProtKB-KW"/>
</dbReference>
<keyword evidence="3" id="KW-0548">Nucleotidyltransferase</keyword>
<evidence type="ECO:0000256" key="7">
    <source>
        <dbReference type="ARBA" id="ARBA00022741"/>
    </source>
</evidence>
<keyword evidence="14" id="KW-0812">Transmembrane</keyword>
<evidence type="ECO:0000256" key="10">
    <source>
        <dbReference type="ARBA" id="ARBA00023124"/>
    </source>
</evidence>
<dbReference type="Pfam" id="PF02407">
    <property type="entry name" value="Viral_Rep"/>
    <property type="match status" value="1"/>
</dbReference>
<evidence type="ECO:0000256" key="1">
    <source>
        <dbReference type="ARBA" id="ARBA00001936"/>
    </source>
</evidence>
<dbReference type="AlphaFoldDB" id="A0A0H5RDN8"/>
<feature type="domain" description="CRESS-DNA virus Rep endonuclease" evidence="15">
    <location>
        <begin position="43"/>
        <end position="143"/>
    </location>
</feature>
<evidence type="ECO:0000256" key="5">
    <source>
        <dbReference type="ARBA" id="ARBA00022722"/>
    </source>
</evidence>
<keyword evidence="9" id="KW-0378">Hydrolase</keyword>
<dbReference type="InterPro" id="IPR049912">
    <property type="entry name" value="CRESS_DNA_REP"/>
</dbReference>
<evidence type="ECO:0000256" key="2">
    <source>
        <dbReference type="ARBA" id="ARBA00022679"/>
    </source>
</evidence>
<dbReference type="GO" id="GO:0003723">
    <property type="term" value="F:RNA binding"/>
    <property type="evidence" value="ECO:0007669"/>
    <property type="project" value="InterPro"/>
</dbReference>
<protein>
    <recommendedName>
        <fullName evidence="15">CRESS-DNA virus Rep endonuclease domain-containing protein</fullName>
    </recommendedName>
</protein>
<evidence type="ECO:0000256" key="3">
    <source>
        <dbReference type="ARBA" id="ARBA00022695"/>
    </source>
</evidence>
<evidence type="ECO:0000256" key="14">
    <source>
        <dbReference type="SAM" id="Phobius"/>
    </source>
</evidence>
<evidence type="ECO:0000256" key="11">
    <source>
        <dbReference type="ARBA" id="ARBA00023125"/>
    </source>
</evidence>
<keyword evidence="14" id="KW-1133">Transmembrane helix</keyword>
<organism evidence="16">
    <name type="scientific">Spongospora subterranea</name>
    <dbReference type="NCBI Taxonomy" id="70186"/>
    <lineage>
        <taxon>Eukaryota</taxon>
        <taxon>Sar</taxon>
        <taxon>Rhizaria</taxon>
        <taxon>Endomyxa</taxon>
        <taxon>Phytomyxea</taxon>
        <taxon>Plasmodiophorida</taxon>
        <taxon>Plasmodiophoridae</taxon>
        <taxon>Spongospora</taxon>
    </lineage>
</organism>
<evidence type="ECO:0000256" key="6">
    <source>
        <dbReference type="ARBA" id="ARBA00022723"/>
    </source>
</evidence>